<feature type="chain" id="PRO_5006877591" evidence="2">
    <location>
        <begin position="19"/>
        <end position="232"/>
    </location>
</feature>
<dbReference type="AlphaFoldDB" id="A0A0V1EWU3"/>
<keyword evidence="2" id="KW-0732">Signal</keyword>
<evidence type="ECO:0000256" key="1">
    <source>
        <dbReference type="SAM" id="Phobius"/>
    </source>
</evidence>
<reference evidence="3 4" key="1">
    <citation type="submission" date="2015-01" db="EMBL/GenBank/DDBJ databases">
        <title>Evolution of Trichinella species and genotypes.</title>
        <authorList>
            <person name="Korhonen P.K."/>
            <person name="Edoardo P."/>
            <person name="Giuseppe L.R."/>
            <person name="Gasser R.B."/>
        </authorList>
    </citation>
    <scope>NUCLEOTIDE SEQUENCE [LARGE SCALE GENOMIC DNA]</scope>
    <source>
        <strain evidence="3">ISS13</strain>
    </source>
</reference>
<evidence type="ECO:0000313" key="4">
    <source>
        <dbReference type="Proteomes" id="UP000054632"/>
    </source>
</evidence>
<dbReference type="EMBL" id="JYDR01000004">
    <property type="protein sequence ID" value="KRY78301.1"/>
    <property type="molecule type" value="Genomic_DNA"/>
</dbReference>
<keyword evidence="1" id="KW-0812">Transmembrane</keyword>
<name>A0A0V1EWU3_TRIPS</name>
<keyword evidence="1" id="KW-0472">Membrane</keyword>
<gene>
    <name evidence="3" type="ORF">T4A_3820</name>
</gene>
<proteinExistence type="predicted"/>
<comment type="caution">
    <text evidence="3">The sequence shown here is derived from an EMBL/GenBank/DDBJ whole genome shotgun (WGS) entry which is preliminary data.</text>
</comment>
<evidence type="ECO:0000313" key="3">
    <source>
        <dbReference type="EMBL" id="KRY78301.1"/>
    </source>
</evidence>
<feature type="signal peptide" evidence="2">
    <location>
        <begin position="1"/>
        <end position="18"/>
    </location>
</feature>
<evidence type="ECO:0000256" key="2">
    <source>
        <dbReference type="SAM" id="SignalP"/>
    </source>
</evidence>
<dbReference type="Proteomes" id="UP000054632">
    <property type="component" value="Unassembled WGS sequence"/>
</dbReference>
<accession>A0A0V1EWU3</accession>
<protein>
    <submittedName>
        <fullName evidence="3">Uncharacterized protein</fullName>
    </submittedName>
</protein>
<keyword evidence="1" id="KW-1133">Transmembrane helix</keyword>
<sequence>MVQLMGWLSSTLLQFVEGLPLIILTTNIVKCERNHLVFIKHPWHNMRFNSKIIFSTDSDASLELIGVPTSLGVLYNFPRGTFCGLKRGTENTISSTSTLSVSEEHFIINHNRNCSMRSEWSELTFLKYRITKGKRCANMQLLSFAMFKIPGFINSYQHCTASTAYVIFTINLLRMIFNKIAYNAQGIISATAVSAFAIFLKNIRMKNCIRERKRRIVQNLGIDVQNYMKIAR</sequence>
<feature type="transmembrane region" description="Helical" evidence="1">
    <location>
        <begin position="180"/>
        <end position="200"/>
    </location>
</feature>
<organism evidence="3 4">
    <name type="scientific">Trichinella pseudospiralis</name>
    <name type="common">Parasitic roundworm</name>
    <dbReference type="NCBI Taxonomy" id="6337"/>
    <lineage>
        <taxon>Eukaryota</taxon>
        <taxon>Metazoa</taxon>
        <taxon>Ecdysozoa</taxon>
        <taxon>Nematoda</taxon>
        <taxon>Enoplea</taxon>
        <taxon>Dorylaimia</taxon>
        <taxon>Trichinellida</taxon>
        <taxon>Trichinellidae</taxon>
        <taxon>Trichinella</taxon>
    </lineage>
</organism>